<name>A0A2G4YSY8_9PROT</name>
<keyword evidence="2" id="KW-0274">FAD</keyword>
<keyword evidence="4" id="KW-1185">Reference proteome</keyword>
<dbReference type="Pfam" id="PF04820">
    <property type="entry name" value="Trp_halogenase"/>
    <property type="match status" value="1"/>
</dbReference>
<feature type="binding site" evidence="2">
    <location>
        <begin position="14"/>
        <end position="17"/>
    </location>
    <ligand>
        <name>FAD</name>
        <dbReference type="ChEBI" id="CHEBI:57692"/>
    </ligand>
</feature>
<feature type="binding site" evidence="2">
    <location>
        <position position="343"/>
    </location>
    <ligand>
        <name>L-tryptophan</name>
        <dbReference type="ChEBI" id="CHEBI:57912"/>
    </ligand>
</feature>
<evidence type="ECO:0000313" key="3">
    <source>
        <dbReference type="EMBL" id="PHZ85413.1"/>
    </source>
</evidence>
<evidence type="ECO:0000256" key="2">
    <source>
        <dbReference type="PIRSR" id="PIRSR011396-2"/>
    </source>
</evidence>
<dbReference type="SUPFAM" id="SSF51905">
    <property type="entry name" value="FAD/NAD(P)-binding domain"/>
    <property type="match status" value="1"/>
</dbReference>
<dbReference type="AlphaFoldDB" id="A0A2G4YSY8"/>
<accession>A0A2G4YSY8</accession>
<dbReference type="EMBL" id="PDEM01000016">
    <property type="protein sequence ID" value="PHZ85413.1"/>
    <property type="molecule type" value="Genomic_DNA"/>
</dbReference>
<feature type="binding site" evidence="2">
    <location>
        <position position="334"/>
    </location>
    <ligand>
        <name>FAD</name>
        <dbReference type="ChEBI" id="CHEBI:57692"/>
    </ligand>
</feature>
<keyword evidence="2" id="KW-0285">Flavoprotein</keyword>
<evidence type="ECO:0000313" key="4">
    <source>
        <dbReference type="Proteomes" id="UP000229730"/>
    </source>
</evidence>
<dbReference type="InterPro" id="IPR006905">
    <property type="entry name" value="Flavin_halogenase"/>
</dbReference>
<dbReference type="PANTHER" id="PTHR43747">
    <property type="entry name" value="FAD-BINDING PROTEIN"/>
    <property type="match status" value="1"/>
</dbReference>
<dbReference type="InterPro" id="IPR050816">
    <property type="entry name" value="Flavin-dep_Halogenase_NPB"/>
</dbReference>
<dbReference type="Proteomes" id="UP000229730">
    <property type="component" value="Unassembled WGS sequence"/>
</dbReference>
<comment type="caution">
    <text evidence="3">The sequence shown here is derived from an EMBL/GenBank/DDBJ whole genome shotgun (WGS) entry which is preliminary data.</text>
</comment>
<dbReference type="PANTHER" id="PTHR43747:SF4">
    <property type="entry name" value="FLAVIN-DEPENDENT TRYPTOPHAN HALOGENASE"/>
    <property type="match status" value="1"/>
</dbReference>
<dbReference type="RefSeq" id="WP_099472303.1">
    <property type="nucleotide sequence ID" value="NZ_CP041025.1"/>
</dbReference>
<protein>
    <submittedName>
        <fullName evidence="3">Tryptophan halogenase</fullName>
    </submittedName>
</protein>
<dbReference type="PIRSF" id="PIRSF011396">
    <property type="entry name" value="Trp_halogenase"/>
    <property type="match status" value="1"/>
</dbReference>
<dbReference type="GO" id="GO:0000166">
    <property type="term" value="F:nucleotide binding"/>
    <property type="evidence" value="ECO:0007669"/>
    <property type="project" value="UniProtKB-KW"/>
</dbReference>
<dbReference type="GO" id="GO:0004497">
    <property type="term" value="F:monooxygenase activity"/>
    <property type="evidence" value="ECO:0007669"/>
    <property type="project" value="InterPro"/>
</dbReference>
<dbReference type="InParanoid" id="A0A2G4YSY8"/>
<dbReference type="InterPro" id="IPR033856">
    <property type="entry name" value="Trp_halogen"/>
</dbReference>
<feature type="active site" evidence="1">
    <location>
        <position position="79"/>
    </location>
</feature>
<gene>
    <name evidence="3" type="ORF">CRD36_06820</name>
</gene>
<dbReference type="Gene3D" id="3.50.50.60">
    <property type="entry name" value="FAD/NAD(P)-binding domain"/>
    <property type="match status" value="1"/>
</dbReference>
<feature type="binding site" evidence="2">
    <location>
        <position position="79"/>
    </location>
    <ligand>
        <name>7-chloro-L-tryptophan</name>
        <dbReference type="ChEBI" id="CHEBI:58713"/>
    </ligand>
</feature>
<proteinExistence type="predicted"/>
<dbReference type="InterPro" id="IPR036188">
    <property type="entry name" value="FAD/NAD-bd_sf"/>
</dbReference>
<evidence type="ECO:0000256" key="1">
    <source>
        <dbReference type="PIRSR" id="PIRSR011396-1"/>
    </source>
</evidence>
<dbReference type="OrthoDB" id="5695497at2"/>
<feature type="binding site" evidence="2">
    <location>
        <position position="347"/>
    </location>
    <ligand>
        <name>FAD</name>
        <dbReference type="ChEBI" id="CHEBI:57692"/>
    </ligand>
</feature>
<organism evidence="3 4">
    <name type="scientific">Paremcibacter congregatus</name>
    <dbReference type="NCBI Taxonomy" id="2043170"/>
    <lineage>
        <taxon>Bacteria</taxon>
        <taxon>Pseudomonadati</taxon>
        <taxon>Pseudomonadota</taxon>
        <taxon>Alphaproteobacteria</taxon>
        <taxon>Emcibacterales</taxon>
        <taxon>Emcibacteraceae</taxon>
        <taxon>Paremcibacter</taxon>
    </lineage>
</organism>
<sequence>MTAEPIQKLVIVGGGTAGWMSASLLVKLMGADLDITLVESDEIGTVGVGEATIPPIQTFNNVLGLDENAFLRQTQGTFKLGIQFENWGAPGDKYMHAFGPIGRELGFSAFHHFWLRRAKQGASDSLWDYSLNYQAAKADKFARLDHLPGSSLPGLTHAFHFDAGLYARYLRAGSEQMGVRRVEGRITQTQLNSETGFIEAVILEDGTRLEGDLFLDCSGFRSLLMGEALQVGYEDWTHWLPCDRAIAVPAENGPRLRPYTQSIAHQAGWQWRIPLQNRAGNGHVYCSDHISEDEATAVLMNNLEGMPLAEPRTLRFTTGRRAKFWHKNCIAVGLSSGFMEPLESTSIHLIQTAVVRLAQMFPTKAFDAVNEGEYNRQLGFEYERIRDFIILHYHTNQRTDSPFWTTCREMAIPESLQHKMDLFTATGRIFRENNELFTEDGWLQVMIGQGLRPASYHPLADQVPMDTLTDFMANLRGLHQRALTDLPSHTAFIAAHCAAGQVREI</sequence>
<reference evidence="3 4" key="1">
    <citation type="submission" date="2017-10" db="EMBL/GenBank/DDBJ databases">
        <title>Frigbacter circumglobatus gen. nov. sp. nov., isolated from sediment cultured in situ.</title>
        <authorList>
            <person name="Zhao Z."/>
        </authorList>
    </citation>
    <scope>NUCLEOTIDE SEQUENCE [LARGE SCALE GENOMIC DNA]</scope>
    <source>
        <strain evidence="3 4">ZYL</strain>
    </source>
</reference>
<keyword evidence="2" id="KW-0547">Nucleotide-binding</keyword>